<evidence type="ECO:0000313" key="1">
    <source>
        <dbReference type="EMBL" id="MCW3781979.1"/>
    </source>
</evidence>
<gene>
    <name evidence="1" type="ORF">OM960_10260</name>
</gene>
<accession>A0ABT3J2R4</accession>
<comment type="caution">
    <text evidence="1">The sequence shown here is derived from an EMBL/GenBank/DDBJ whole genome shotgun (WGS) entry which is preliminary data.</text>
</comment>
<reference evidence="1 2" key="1">
    <citation type="submission" date="2022-10" db="EMBL/GenBank/DDBJ databases">
        <title>Defluviimonas sp. CAU 1641 isolated from mud.</title>
        <authorList>
            <person name="Kim W."/>
        </authorList>
    </citation>
    <scope>NUCLEOTIDE SEQUENCE [LARGE SCALE GENOMIC DNA]</scope>
    <source>
        <strain evidence="1 2">CAU 1641</strain>
    </source>
</reference>
<dbReference type="RefSeq" id="WP_264771891.1">
    <property type="nucleotide sequence ID" value="NZ_JAPDOG010000008.1"/>
</dbReference>
<protein>
    <submittedName>
        <fullName evidence="1">Propanediol utilization protein</fullName>
    </submittedName>
</protein>
<evidence type="ECO:0000313" key="2">
    <source>
        <dbReference type="Proteomes" id="UP001207582"/>
    </source>
</evidence>
<dbReference type="EMBL" id="JAPDOG010000008">
    <property type="protein sequence ID" value="MCW3781979.1"/>
    <property type="molecule type" value="Genomic_DNA"/>
</dbReference>
<proteinExistence type="predicted"/>
<keyword evidence="2" id="KW-1185">Reference proteome</keyword>
<name>A0ABT3J2R4_9RHOB</name>
<dbReference type="Proteomes" id="UP001207582">
    <property type="component" value="Unassembled WGS sequence"/>
</dbReference>
<sequence>MSAAAVRVAGHFGEFLQGRIGPGGPVALVTLPCPVLAVTARHVPGPGLAVHGAGQMLLGPARARRLLTALRCRLNGRVMLRATMPAGGGAGASTAALVALARLAGARSGPHDLARACVATEGASDPLMFDVPERLLWASRRAVVLDRLPPLPALDVVGGFYGPHRRTEARDMDFPDIADLIAPWRAAAEAGDGAAVAALAAESARRTLALRGPEGDPTEALARATGAAGFVIAHTGSARALLFRRGDMPEDIAATLRRAGLRGNVRFEVGGKG</sequence>
<organism evidence="1 2">
    <name type="scientific">Defluviimonas salinarum</name>
    <dbReference type="NCBI Taxonomy" id="2992147"/>
    <lineage>
        <taxon>Bacteria</taxon>
        <taxon>Pseudomonadati</taxon>
        <taxon>Pseudomonadota</taxon>
        <taxon>Alphaproteobacteria</taxon>
        <taxon>Rhodobacterales</taxon>
        <taxon>Paracoccaceae</taxon>
        <taxon>Albidovulum</taxon>
    </lineage>
</organism>